<dbReference type="PANTHER" id="PTHR32411:SF43">
    <property type="entry name" value="CYSTEINE-RICH REPEAT SECRETORY PROTEIN 38"/>
    <property type="match status" value="1"/>
</dbReference>
<dbReference type="PROSITE" id="PS51257">
    <property type="entry name" value="PROKAR_LIPOPROTEIN"/>
    <property type="match status" value="1"/>
</dbReference>
<evidence type="ECO:0000259" key="7">
    <source>
        <dbReference type="PROSITE" id="PS51473"/>
    </source>
</evidence>
<evidence type="ECO:0000256" key="3">
    <source>
        <dbReference type="ARBA" id="ARBA00022729"/>
    </source>
</evidence>
<dbReference type="PANTHER" id="PTHR32411">
    <property type="entry name" value="CYSTEINE-RICH REPEAT SECRETORY PROTEIN 38-RELATED"/>
    <property type="match status" value="1"/>
</dbReference>
<comment type="subcellular location">
    <subcellularLocation>
        <location evidence="1">Secreted</location>
    </subcellularLocation>
</comment>
<evidence type="ECO:0000256" key="1">
    <source>
        <dbReference type="ARBA" id="ARBA00004613"/>
    </source>
</evidence>
<dbReference type="AlphaFoldDB" id="A0A5P1FBQ2"/>
<feature type="domain" description="Gnk2-homologous" evidence="7">
    <location>
        <begin position="133"/>
        <end position="238"/>
    </location>
</feature>
<reference evidence="9" key="1">
    <citation type="journal article" date="2017" name="Nat. Commun.">
        <title>The asparagus genome sheds light on the origin and evolution of a young Y chromosome.</title>
        <authorList>
            <person name="Harkess A."/>
            <person name="Zhou J."/>
            <person name="Xu C."/>
            <person name="Bowers J.E."/>
            <person name="Van der Hulst R."/>
            <person name="Ayyampalayam S."/>
            <person name="Mercati F."/>
            <person name="Riccardi P."/>
            <person name="McKain M.R."/>
            <person name="Kakrana A."/>
            <person name="Tang H."/>
            <person name="Ray J."/>
            <person name="Groenendijk J."/>
            <person name="Arikit S."/>
            <person name="Mathioni S.M."/>
            <person name="Nakano M."/>
            <person name="Shan H."/>
            <person name="Telgmann-Rauber A."/>
            <person name="Kanno A."/>
            <person name="Yue Z."/>
            <person name="Chen H."/>
            <person name="Li W."/>
            <person name="Chen Y."/>
            <person name="Xu X."/>
            <person name="Zhang Y."/>
            <person name="Luo S."/>
            <person name="Chen H."/>
            <person name="Gao J."/>
            <person name="Mao Z."/>
            <person name="Pires J.C."/>
            <person name="Luo M."/>
            <person name="Kudrna D."/>
            <person name="Wing R.A."/>
            <person name="Meyers B.C."/>
            <person name="Yi K."/>
            <person name="Kong H."/>
            <person name="Lavrijsen P."/>
            <person name="Sunseri F."/>
            <person name="Falavigna A."/>
            <person name="Ye Y."/>
            <person name="Leebens-Mack J.H."/>
            <person name="Chen G."/>
        </authorList>
    </citation>
    <scope>NUCLEOTIDE SEQUENCE [LARGE SCALE GENOMIC DNA]</scope>
    <source>
        <strain evidence="9">cv. DH0086</strain>
    </source>
</reference>
<keyword evidence="9" id="KW-1185">Reference proteome</keyword>
<dbReference type="CDD" id="cd23509">
    <property type="entry name" value="Gnk2-like"/>
    <property type="match status" value="2"/>
</dbReference>
<organism evidence="8 9">
    <name type="scientific">Asparagus officinalis</name>
    <name type="common">Garden asparagus</name>
    <dbReference type="NCBI Taxonomy" id="4686"/>
    <lineage>
        <taxon>Eukaryota</taxon>
        <taxon>Viridiplantae</taxon>
        <taxon>Streptophyta</taxon>
        <taxon>Embryophyta</taxon>
        <taxon>Tracheophyta</taxon>
        <taxon>Spermatophyta</taxon>
        <taxon>Magnoliopsida</taxon>
        <taxon>Liliopsida</taxon>
        <taxon>Asparagales</taxon>
        <taxon>Asparagaceae</taxon>
        <taxon>Asparagoideae</taxon>
        <taxon>Asparagus</taxon>
    </lineage>
</organism>
<feature type="domain" description="Gnk2-homologous" evidence="7">
    <location>
        <begin position="25"/>
        <end position="127"/>
    </location>
</feature>
<evidence type="ECO:0000256" key="4">
    <source>
        <dbReference type="ARBA" id="ARBA00022737"/>
    </source>
</evidence>
<dbReference type="InterPro" id="IPR038408">
    <property type="entry name" value="GNK2_sf"/>
</dbReference>
<evidence type="ECO:0000313" key="9">
    <source>
        <dbReference type="Proteomes" id="UP000243459"/>
    </source>
</evidence>
<evidence type="ECO:0000256" key="6">
    <source>
        <dbReference type="SAM" id="SignalP"/>
    </source>
</evidence>
<dbReference type="Proteomes" id="UP000243459">
    <property type="component" value="Chromosome 3"/>
</dbReference>
<gene>
    <name evidence="8" type="ORF">A4U43_C03F14120</name>
</gene>
<protein>
    <recommendedName>
        <fullName evidence="7">Gnk2-homologous domain-containing protein</fullName>
    </recommendedName>
</protein>
<name>A0A5P1FBQ2_ASPOF</name>
<dbReference type="InterPro" id="IPR050581">
    <property type="entry name" value="CRR_secretory_protein"/>
</dbReference>
<comment type="similarity">
    <text evidence="5">Belongs to the cysteine-rich repeat secretory protein family.</text>
</comment>
<keyword evidence="4" id="KW-0677">Repeat</keyword>
<dbReference type="Gene3D" id="3.30.430.20">
    <property type="entry name" value="Gnk2 domain, C-X8-C-X2-C motif"/>
    <property type="match status" value="2"/>
</dbReference>
<feature type="signal peptide" evidence="6">
    <location>
        <begin position="1"/>
        <end position="23"/>
    </location>
</feature>
<evidence type="ECO:0000313" key="8">
    <source>
        <dbReference type="EMBL" id="ONK75173.1"/>
    </source>
</evidence>
<dbReference type="GO" id="GO:0005576">
    <property type="term" value="C:extracellular region"/>
    <property type="evidence" value="ECO:0007669"/>
    <property type="project" value="UniProtKB-SubCell"/>
</dbReference>
<keyword evidence="2" id="KW-0964">Secreted</keyword>
<sequence length="250" mass="27893">MHCLKQFLLPLLSVSLLLKSVASTYPLSTSCSSSEKYSDGDSFSNNLNQLIFVLATGSPSLGFGLGSIGQDPNKVNGLALCRGDVPSSECKRCIHTADAYVRRLCPFEREAIIWFDQCLLRYSDTEFFGEIDHKHKLYLQNTQNVTIPQLRFQAKVVELMYSLKTKAYLSPLLFATGMMEIGSEKLYGLAQCSRDLSGGDCKRCLEVGIDKMAGYRVGKRGGRFLGGSCNVRYELYSFFDSDDIPQYSQE</sequence>
<proteinExistence type="inferred from homology"/>
<feature type="chain" id="PRO_5024418987" description="Gnk2-homologous domain-containing protein" evidence="6">
    <location>
        <begin position="24"/>
        <end position="250"/>
    </location>
</feature>
<keyword evidence="3 6" id="KW-0732">Signal</keyword>
<dbReference type="InterPro" id="IPR002902">
    <property type="entry name" value="GNK2"/>
</dbReference>
<evidence type="ECO:0000256" key="5">
    <source>
        <dbReference type="ARBA" id="ARBA00038515"/>
    </source>
</evidence>
<dbReference type="OMA" id="RQRCPND"/>
<dbReference type="EMBL" id="CM007383">
    <property type="protein sequence ID" value="ONK75173.1"/>
    <property type="molecule type" value="Genomic_DNA"/>
</dbReference>
<dbReference type="Gramene" id="ONK75173">
    <property type="protein sequence ID" value="ONK75173"/>
    <property type="gene ID" value="A4U43_C03F14120"/>
</dbReference>
<evidence type="ECO:0000256" key="2">
    <source>
        <dbReference type="ARBA" id="ARBA00022525"/>
    </source>
</evidence>
<dbReference type="PROSITE" id="PS51473">
    <property type="entry name" value="GNK2"/>
    <property type="match status" value="2"/>
</dbReference>
<dbReference type="Pfam" id="PF01657">
    <property type="entry name" value="Stress-antifung"/>
    <property type="match status" value="2"/>
</dbReference>
<accession>A0A5P1FBQ2</accession>